<gene>
    <name evidence="2" type="ORF">J2X31_003520</name>
</gene>
<evidence type="ECO:0000313" key="3">
    <source>
        <dbReference type="Proteomes" id="UP001255185"/>
    </source>
</evidence>
<dbReference type="Pfam" id="PF13585">
    <property type="entry name" value="CHU_C"/>
    <property type="match status" value="1"/>
</dbReference>
<proteinExistence type="predicted"/>
<protein>
    <submittedName>
        <fullName evidence="2">Gliding motility-associated-like protein</fullName>
    </submittedName>
</protein>
<reference evidence="2 3" key="1">
    <citation type="submission" date="2023-07" db="EMBL/GenBank/DDBJ databases">
        <title>Sorghum-associated microbial communities from plants grown in Nebraska, USA.</title>
        <authorList>
            <person name="Schachtman D."/>
        </authorList>
    </citation>
    <scope>NUCLEOTIDE SEQUENCE [LARGE SCALE GENOMIC DNA]</scope>
    <source>
        <strain evidence="2 3">3773</strain>
    </source>
</reference>
<dbReference type="Gene3D" id="2.60.40.10">
    <property type="entry name" value="Immunoglobulins"/>
    <property type="match status" value="1"/>
</dbReference>
<dbReference type="NCBIfam" id="TIGR04131">
    <property type="entry name" value="Bac_Flav_CTERM"/>
    <property type="match status" value="1"/>
</dbReference>
<evidence type="ECO:0000313" key="2">
    <source>
        <dbReference type="EMBL" id="MDR6969487.1"/>
    </source>
</evidence>
<dbReference type="InterPro" id="IPR026341">
    <property type="entry name" value="T9SS_type_B"/>
</dbReference>
<name>A0ABU1TUD0_9FLAO</name>
<comment type="caution">
    <text evidence="2">The sequence shown here is derived from an EMBL/GenBank/DDBJ whole genome shotgun (WGS) entry which is preliminary data.</text>
</comment>
<evidence type="ECO:0000256" key="1">
    <source>
        <dbReference type="SAM" id="SignalP"/>
    </source>
</evidence>
<organism evidence="2 3">
    <name type="scientific">Flavobacterium arsenatis</name>
    <dbReference type="NCBI Taxonomy" id="1484332"/>
    <lineage>
        <taxon>Bacteria</taxon>
        <taxon>Pseudomonadati</taxon>
        <taxon>Bacteroidota</taxon>
        <taxon>Flavobacteriia</taxon>
        <taxon>Flavobacteriales</taxon>
        <taxon>Flavobacteriaceae</taxon>
        <taxon>Flavobacterium</taxon>
    </lineage>
</organism>
<accession>A0ABU1TUD0</accession>
<dbReference type="RefSeq" id="WP_310028607.1">
    <property type="nucleotide sequence ID" value="NZ_JAVDVI010000022.1"/>
</dbReference>
<sequence>MVKLNYLYLFLFLFIASKSTAQNDCVDAIIVCGNTGFEGLSATGVGIQELNGTNTCGSNENNSIWLQLSIANGGTLGFILTPESTNINVDFDFFVYGPNVSCNNIGQAKRCSTINPAAMGAANNLTGMRDIASNQESEGPGTTNPADNGFVEWLTVNNGETYFLIIDRPIGTSNFSLTWTGTATFNQPPTFQIPVGTGLDIEKCDTDLVQDGFTEFDLEQNTNTIIGTQTGVAVTYHLNQNDALTNDTFINNSTNFTNTSNPQTIFARITDTTTGCFSISDFEIEVINSVNIPGSSFAICDDTSDGDDGNGQGTFVLSDVTTAIMEGQDLTGLLIDYYSSNTNARDNIGAFSPTYYNSTPNQEQVFVKVTNPDGCFRIKAIDLIVNPLPTKVTTTLVQCDSGLNPDGITLFNLNQAIPSLTNGASNLSVSFFDNGNPINTNYTNTSNPQQIQAVVTNTRTGCSSFSILNLEVNVLSQMVTIAPLCDIVDIEDGFRSFDLNTSTLVLSGTETAVFYETLEDALLEENAIPNPSDYTNTTAYDSTVFARVEDGNDCSGISSIRLIVNRLPNIVREGDDDVYVCANLPLKFITLNASILVGSQSDYTYAWFRDGTPLPQTSYSIQVNLPGTYTVEVTNANGCTITRTMPVLNSSDATIEEIIVQDVTIEVNTITILLDASSIGNYEYSLDFPEGPFQESNFFDNVRGGIHTIYIRDINGCGMIQELVIVIGIPKFFTPNADGYNDHWKISGVDRLFNSKTVAYIYDRYGKLVKQLMGDDTTGWDGTFNGTQMPADDYWYVINLEDGRTTKGHFSLKR</sequence>
<dbReference type="EMBL" id="JAVDVI010000022">
    <property type="protein sequence ID" value="MDR6969487.1"/>
    <property type="molecule type" value="Genomic_DNA"/>
</dbReference>
<feature type="signal peptide" evidence="1">
    <location>
        <begin position="1"/>
        <end position="21"/>
    </location>
</feature>
<feature type="chain" id="PRO_5047533157" evidence="1">
    <location>
        <begin position="22"/>
        <end position="814"/>
    </location>
</feature>
<dbReference type="InterPro" id="IPR013783">
    <property type="entry name" value="Ig-like_fold"/>
</dbReference>
<keyword evidence="3" id="KW-1185">Reference proteome</keyword>
<dbReference type="Proteomes" id="UP001255185">
    <property type="component" value="Unassembled WGS sequence"/>
</dbReference>
<keyword evidence="1" id="KW-0732">Signal</keyword>